<sequence>MALLGRLVLLGSVLQLAHLGSAQTIKSVTDGRIIEANEGTVAPAAVQVDGGDLQLTDAVLANLTQLQLSNISLFQFANESDQLKQSLSGGCKTYPGDVLYPSQSVWRVFDLLTGGALIKTVPIGAACYQNSDHYDYAKCQAILAGWTDDAVHEADPTSAMSPLYQGLTCLPQNANVSGATCEIGGYPTYSVNISSVAQIQLAINFARSTNVRLVVRNTGHDFLGKSIGYGALSIWTHHLKDLQFVEQYSDRSSNYSGPAVKVGAGVNVGELYAFADKHGVTAVGGECKGVGVAGGYFTGGGHSPLTGKYGMAADHVLSIDVVLPSGRYVTANAQQNQDLFWAIRGGGGATWGVVTSVTFKVHPKLNFSGVTWNITSGPDTNNTDDLFFEALYAYWRRFPGWADQGSYGYSKIYSRDTGAGYAWDMLPWLVPGMELDDFKDMVADIFNEWTEMGFDFTPQYFEHDNFYETWSTHFPTETVANTNLHTGSRLFPRKTWEDEALLNKTMDILRSIIEDGSRLIQYNMNGAAVPDTPDSAVLPAWRDTVFFGIFGVSWADGISEDELKAANEKLTDDIMQRLRDVTPGSGSYLNEGDVMEPNFGQAFYGANYDRLLQIKAQVDPWDTFWAPTAVGSEDWYITDVPDWLTYQAGKLCRRQDEGGGMQTRS</sequence>
<proteinExistence type="inferred from homology"/>
<dbReference type="Proteomes" id="UP000326799">
    <property type="component" value="Unassembled WGS sequence"/>
</dbReference>
<protein>
    <recommendedName>
        <fullName evidence="4">FAD-binding PCMH-type domain-containing protein</fullName>
    </recommendedName>
</protein>
<dbReference type="InterPro" id="IPR006094">
    <property type="entry name" value="Oxid_FAD_bind_N"/>
</dbReference>
<name>A0A5N6EVP3_9EURO</name>
<accession>A0A5N6EVP3</accession>
<dbReference type="Pfam" id="PF08031">
    <property type="entry name" value="BBE"/>
    <property type="match status" value="1"/>
</dbReference>
<keyword evidence="3" id="KW-0732">Signal</keyword>
<dbReference type="EMBL" id="ML733428">
    <property type="protein sequence ID" value="KAB8220560.1"/>
    <property type="molecule type" value="Genomic_DNA"/>
</dbReference>
<comment type="similarity">
    <text evidence="1">Belongs to the oxygen-dependent FAD-linked oxidoreductase family.</text>
</comment>
<dbReference type="Pfam" id="PF01565">
    <property type="entry name" value="FAD_binding_4"/>
    <property type="match status" value="1"/>
</dbReference>
<evidence type="ECO:0000313" key="5">
    <source>
        <dbReference type="EMBL" id="KAB8220560.1"/>
    </source>
</evidence>
<dbReference type="InterPro" id="IPR036318">
    <property type="entry name" value="FAD-bd_PCMH-like_sf"/>
</dbReference>
<dbReference type="InterPro" id="IPR050432">
    <property type="entry name" value="FAD-linked_Oxidoreductases_BP"/>
</dbReference>
<dbReference type="GO" id="GO:0016491">
    <property type="term" value="F:oxidoreductase activity"/>
    <property type="evidence" value="ECO:0007669"/>
    <property type="project" value="UniProtKB-KW"/>
</dbReference>
<dbReference type="SUPFAM" id="SSF56176">
    <property type="entry name" value="FAD-binding/transporter-associated domain-like"/>
    <property type="match status" value="1"/>
</dbReference>
<evidence type="ECO:0000256" key="2">
    <source>
        <dbReference type="ARBA" id="ARBA00023002"/>
    </source>
</evidence>
<feature type="signal peptide" evidence="3">
    <location>
        <begin position="1"/>
        <end position="22"/>
    </location>
</feature>
<keyword evidence="2" id="KW-0560">Oxidoreductase</keyword>
<dbReference type="InterPro" id="IPR012951">
    <property type="entry name" value="BBE"/>
</dbReference>
<dbReference type="Gene3D" id="3.40.462.20">
    <property type="match status" value="1"/>
</dbReference>
<feature type="domain" description="FAD-binding PCMH-type" evidence="4">
    <location>
        <begin position="183"/>
        <end position="364"/>
    </location>
</feature>
<dbReference type="PANTHER" id="PTHR13878">
    <property type="entry name" value="GULONOLACTONE OXIDASE"/>
    <property type="match status" value="1"/>
</dbReference>
<dbReference type="InterPro" id="IPR016169">
    <property type="entry name" value="FAD-bd_PCMH_sub2"/>
</dbReference>
<evidence type="ECO:0000256" key="3">
    <source>
        <dbReference type="SAM" id="SignalP"/>
    </source>
</evidence>
<dbReference type="InterPro" id="IPR016166">
    <property type="entry name" value="FAD-bd_PCMH"/>
</dbReference>
<dbReference type="PROSITE" id="PS51387">
    <property type="entry name" value="FAD_PCMH"/>
    <property type="match status" value="1"/>
</dbReference>
<dbReference type="Gene3D" id="3.30.465.10">
    <property type="match status" value="2"/>
</dbReference>
<feature type="chain" id="PRO_5025045519" description="FAD-binding PCMH-type domain-containing protein" evidence="3">
    <location>
        <begin position="23"/>
        <end position="665"/>
    </location>
</feature>
<keyword evidence="6" id="KW-1185">Reference proteome</keyword>
<gene>
    <name evidence="5" type="ORF">BDV33DRAFT_230875</name>
</gene>
<evidence type="ECO:0000313" key="6">
    <source>
        <dbReference type="Proteomes" id="UP000326799"/>
    </source>
</evidence>
<evidence type="ECO:0000256" key="1">
    <source>
        <dbReference type="ARBA" id="ARBA00005466"/>
    </source>
</evidence>
<reference evidence="5 6" key="1">
    <citation type="submission" date="2019-04" db="EMBL/GenBank/DDBJ databases">
        <title>Fungal friends and foes A comparative genomics study of 23 Aspergillus species from section Flavi.</title>
        <authorList>
            <consortium name="DOE Joint Genome Institute"/>
            <person name="Kjaerbolling I."/>
            <person name="Vesth T.C."/>
            <person name="Frisvad J.C."/>
            <person name="Nybo J.L."/>
            <person name="Theobald S."/>
            <person name="Kildgaard S."/>
            <person name="Petersen T.I."/>
            <person name="Kuo A."/>
            <person name="Sato A."/>
            <person name="Lyhne E.K."/>
            <person name="Kogle M.E."/>
            <person name="Wiebenga A."/>
            <person name="Kun R.S."/>
            <person name="Lubbers R.J."/>
            <person name="Makela M.R."/>
            <person name="Barry K."/>
            <person name="Chovatia M."/>
            <person name="Clum A."/>
            <person name="Daum C."/>
            <person name="Haridas S."/>
            <person name="He G."/>
            <person name="LaButti K."/>
            <person name="Lipzen A."/>
            <person name="Mondo S."/>
            <person name="Pangilinan J."/>
            <person name="Riley R."/>
            <person name="Salamov A."/>
            <person name="Simmons B.A."/>
            <person name="Magnuson J.K."/>
            <person name="Henrissat B."/>
            <person name="Mortensen U.H."/>
            <person name="Larsen T.O."/>
            <person name="De vries R.P."/>
            <person name="Grigoriev I.V."/>
            <person name="Machida M."/>
            <person name="Baker S.E."/>
            <person name="Andersen M.R."/>
        </authorList>
    </citation>
    <scope>NUCLEOTIDE SEQUENCE [LARGE SCALE GENOMIC DNA]</scope>
    <source>
        <strain evidence="5 6">CBS 126849</strain>
    </source>
</reference>
<dbReference type="AlphaFoldDB" id="A0A5N6EVP3"/>
<organism evidence="5 6">
    <name type="scientific">Aspergillus novoparasiticus</name>
    <dbReference type="NCBI Taxonomy" id="986946"/>
    <lineage>
        <taxon>Eukaryota</taxon>
        <taxon>Fungi</taxon>
        <taxon>Dikarya</taxon>
        <taxon>Ascomycota</taxon>
        <taxon>Pezizomycotina</taxon>
        <taxon>Eurotiomycetes</taxon>
        <taxon>Eurotiomycetidae</taxon>
        <taxon>Eurotiales</taxon>
        <taxon>Aspergillaceae</taxon>
        <taxon>Aspergillus</taxon>
        <taxon>Aspergillus subgen. Circumdati</taxon>
    </lineage>
</organism>
<dbReference type="PANTHER" id="PTHR13878:SF91">
    <property type="entry name" value="FAD BINDING DOMAIN PROTEIN (AFU_ORTHOLOGUE AFUA_6G12070)-RELATED"/>
    <property type="match status" value="1"/>
</dbReference>
<dbReference type="GO" id="GO:0071949">
    <property type="term" value="F:FAD binding"/>
    <property type="evidence" value="ECO:0007669"/>
    <property type="project" value="InterPro"/>
</dbReference>
<evidence type="ECO:0000259" key="4">
    <source>
        <dbReference type="PROSITE" id="PS51387"/>
    </source>
</evidence>